<feature type="transmembrane region" description="Helical" evidence="2">
    <location>
        <begin position="155"/>
        <end position="176"/>
    </location>
</feature>
<dbReference type="Pfam" id="PF13559">
    <property type="entry name" value="DUF4129"/>
    <property type="match status" value="1"/>
</dbReference>
<evidence type="ECO:0000256" key="1">
    <source>
        <dbReference type="SAM" id="MobiDB-lite"/>
    </source>
</evidence>
<reference evidence="4" key="2">
    <citation type="submission" date="2020-09" db="EMBL/GenBank/DDBJ databases">
        <authorList>
            <person name="Sun Q."/>
            <person name="Ohkuma M."/>
        </authorList>
    </citation>
    <scope>NUCLEOTIDE SEQUENCE</scope>
    <source>
        <strain evidence="4">JCM 18487</strain>
    </source>
</reference>
<feature type="transmembrane region" description="Helical" evidence="2">
    <location>
        <begin position="196"/>
        <end position="221"/>
    </location>
</feature>
<organism evidence="4 5">
    <name type="scientific">Alicyclobacillus cellulosilyticus</name>
    <dbReference type="NCBI Taxonomy" id="1003997"/>
    <lineage>
        <taxon>Bacteria</taxon>
        <taxon>Bacillati</taxon>
        <taxon>Bacillota</taxon>
        <taxon>Bacilli</taxon>
        <taxon>Bacillales</taxon>
        <taxon>Alicyclobacillaceae</taxon>
        <taxon>Alicyclobacillus</taxon>
    </lineage>
</organism>
<protein>
    <recommendedName>
        <fullName evidence="3">Protein-glutamine gamma-glutamyltransferase-like C-terminal domain-containing protein</fullName>
    </recommendedName>
</protein>
<feature type="transmembrane region" description="Helical" evidence="2">
    <location>
        <begin position="290"/>
        <end position="308"/>
    </location>
</feature>
<feature type="region of interest" description="Disordered" evidence="1">
    <location>
        <begin position="368"/>
        <end position="397"/>
    </location>
</feature>
<feature type="domain" description="Protein-glutamine gamma-glutamyltransferase-like C-terminal" evidence="3">
    <location>
        <begin position="405"/>
        <end position="475"/>
    </location>
</feature>
<evidence type="ECO:0000313" key="5">
    <source>
        <dbReference type="Proteomes" id="UP000637695"/>
    </source>
</evidence>
<keyword evidence="2" id="KW-1133">Transmembrane helix</keyword>
<feature type="compositionally biased region" description="Low complexity" evidence="1">
    <location>
        <begin position="9"/>
        <end position="20"/>
    </location>
</feature>
<dbReference type="Proteomes" id="UP000637695">
    <property type="component" value="Unassembled WGS sequence"/>
</dbReference>
<keyword evidence="5" id="KW-1185">Reference proteome</keyword>
<feature type="transmembrane region" description="Helical" evidence="2">
    <location>
        <begin position="45"/>
        <end position="65"/>
    </location>
</feature>
<keyword evidence="2" id="KW-0812">Transmembrane</keyword>
<dbReference type="RefSeq" id="WP_188882172.1">
    <property type="nucleotide sequence ID" value="NZ_BMOY01000021.1"/>
</dbReference>
<dbReference type="InterPro" id="IPR025403">
    <property type="entry name" value="TgpA-like_C"/>
</dbReference>
<comment type="caution">
    <text evidence="4">The sequence shown here is derived from an EMBL/GenBank/DDBJ whole genome shotgun (WGS) entry which is preliminary data.</text>
</comment>
<sequence length="489" mass="52249">MNHPGDVRTQAQPASTDAAAATTATAGAEKAILASSAPARNLPGLWADACLAAATALIFAALTSPRFPFDAPAEVLAAAGIVTLTARLDLPSRPGQARGSRKTRAGVVAMTLALAAAWTATRGGFAAFCCLLAWSVFAIRRLTDARDTIDSEVQFRRLFLDGGVMLAGLLLAWSFLDSGNSGAGTGVSGGTIPAGGAGSAAMAASGVARWLYLGAVALRVAALRRAQIELAREAGAQDFPGMARVLAPAGMALAAAVGVILSPALRPWFILTGLIGIFVWWLLRERRLDASWLVPFLLLFLIPLLQHMRWRALPWLPQPLAGLPHLKQAATAYPHPPGPNLSALWTGLGWLLLLALVAYLAWKWRQAGPPAAVSDDPPPVIERRRLPRRPPHEPAVPPTPVRRLLQAWFAAEAARGRVRRPGETAAQFAARWREEQQRDTASIWLAKLVPLYEADRYGEVPAPEDEVARIAEAMRQDGVLPPDRRGRTP</sequence>
<evidence type="ECO:0000313" key="4">
    <source>
        <dbReference type="EMBL" id="GGJ06906.1"/>
    </source>
</evidence>
<evidence type="ECO:0000256" key="2">
    <source>
        <dbReference type="SAM" id="Phobius"/>
    </source>
</evidence>
<evidence type="ECO:0000259" key="3">
    <source>
        <dbReference type="Pfam" id="PF13559"/>
    </source>
</evidence>
<keyword evidence="2" id="KW-0472">Membrane</keyword>
<feature type="transmembrane region" description="Helical" evidence="2">
    <location>
        <begin position="242"/>
        <end position="261"/>
    </location>
</feature>
<feature type="transmembrane region" description="Helical" evidence="2">
    <location>
        <begin position="125"/>
        <end position="143"/>
    </location>
</feature>
<name>A0A917NK84_9BACL</name>
<feature type="transmembrane region" description="Helical" evidence="2">
    <location>
        <begin position="343"/>
        <end position="362"/>
    </location>
</feature>
<feature type="transmembrane region" description="Helical" evidence="2">
    <location>
        <begin position="267"/>
        <end position="283"/>
    </location>
</feature>
<accession>A0A917NK84</accession>
<dbReference type="EMBL" id="BMOY01000021">
    <property type="protein sequence ID" value="GGJ06906.1"/>
    <property type="molecule type" value="Genomic_DNA"/>
</dbReference>
<reference evidence="4" key="1">
    <citation type="journal article" date="2014" name="Int. J. Syst. Evol. Microbiol.">
        <title>Complete genome sequence of Corynebacterium casei LMG S-19264T (=DSM 44701T), isolated from a smear-ripened cheese.</title>
        <authorList>
            <consortium name="US DOE Joint Genome Institute (JGI-PGF)"/>
            <person name="Walter F."/>
            <person name="Albersmeier A."/>
            <person name="Kalinowski J."/>
            <person name="Ruckert C."/>
        </authorList>
    </citation>
    <scope>NUCLEOTIDE SEQUENCE</scope>
    <source>
        <strain evidence="4">JCM 18487</strain>
    </source>
</reference>
<dbReference type="AlphaFoldDB" id="A0A917NK84"/>
<proteinExistence type="predicted"/>
<feature type="region of interest" description="Disordered" evidence="1">
    <location>
        <begin position="1"/>
        <end position="20"/>
    </location>
</feature>
<gene>
    <name evidence="4" type="ORF">GCM10010885_15050</name>
</gene>